<dbReference type="GO" id="GO:0005524">
    <property type="term" value="F:ATP binding"/>
    <property type="evidence" value="ECO:0007669"/>
    <property type="project" value="InterPro"/>
</dbReference>
<dbReference type="SMART" id="SM00356">
    <property type="entry name" value="ZnF_C3H1"/>
    <property type="match status" value="1"/>
</dbReference>
<dbReference type="InterPro" id="IPR005123">
    <property type="entry name" value="Oxoglu/Fe-dep_dioxygenase_dom"/>
</dbReference>
<dbReference type="OrthoDB" id="445341at2759"/>
<feature type="region of interest" description="Disordered" evidence="4">
    <location>
        <begin position="163"/>
        <end position="190"/>
    </location>
</feature>
<dbReference type="GO" id="GO:0016887">
    <property type="term" value="F:ATP hydrolysis activity"/>
    <property type="evidence" value="ECO:0007669"/>
    <property type="project" value="InterPro"/>
</dbReference>
<feature type="domain" description="C3H1-type" evidence="5">
    <location>
        <begin position="532"/>
        <end position="554"/>
    </location>
</feature>
<keyword evidence="3" id="KW-0479">Metal-binding</keyword>
<accession>A0A813DNF2</accession>
<evidence type="ECO:0000259" key="6">
    <source>
        <dbReference type="PROSITE" id="PS51471"/>
    </source>
</evidence>
<feature type="compositionally biased region" description="Basic and acidic residues" evidence="4">
    <location>
        <begin position="240"/>
        <end position="250"/>
    </location>
</feature>
<feature type="region of interest" description="Disordered" evidence="4">
    <location>
        <begin position="233"/>
        <end position="284"/>
    </location>
</feature>
<dbReference type="Pfam" id="PF00642">
    <property type="entry name" value="zf-CCCH"/>
    <property type="match status" value="1"/>
</dbReference>
<comment type="similarity">
    <text evidence="1">Belongs to the heat shock protein 90 family.</text>
</comment>
<gene>
    <name evidence="7" type="ORF">PGLA1383_LOCUS6515</name>
</gene>
<dbReference type="SUPFAM" id="SSF110942">
    <property type="entry name" value="HSP90 C-terminal domain"/>
    <property type="match status" value="1"/>
</dbReference>
<evidence type="ECO:0008006" key="9">
    <source>
        <dbReference type="Google" id="ProtNLM"/>
    </source>
</evidence>
<feature type="region of interest" description="Disordered" evidence="4">
    <location>
        <begin position="1"/>
        <end position="46"/>
    </location>
</feature>
<dbReference type="PANTHER" id="PTHR42256:SF1">
    <property type="entry name" value="FE2OG DIOXYGENASE DOMAIN-CONTAINING PROTEIN"/>
    <property type="match status" value="1"/>
</dbReference>
<reference evidence="7" key="1">
    <citation type="submission" date="2021-02" db="EMBL/GenBank/DDBJ databases">
        <authorList>
            <person name="Dougan E. K."/>
            <person name="Rhodes N."/>
            <person name="Thang M."/>
            <person name="Chan C."/>
        </authorList>
    </citation>
    <scope>NUCLEOTIDE SEQUENCE</scope>
</reference>
<evidence type="ECO:0000256" key="2">
    <source>
        <dbReference type="ARBA" id="ARBA00023186"/>
    </source>
</evidence>
<name>A0A813DNF2_POLGL</name>
<evidence type="ECO:0000256" key="3">
    <source>
        <dbReference type="PROSITE-ProRule" id="PRU00723"/>
    </source>
</evidence>
<dbReference type="InterPro" id="IPR000571">
    <property type="entry name" value="Znf_CCCH"/>
</dbReference>
<comment type="caution">
    <text evidence="7">The sequence shown here is derived from an EMBL/GenBank/DDBJ whole genome shotgun (WGS) entry which is preliminary data.</text>
</comment>
<dbReference type="Gene3D" id="2.60.120.590">
    <property type="entry name" value="Alpha-ketoglutarate-dependent dioxygenase AlkB-like"/>
    <property type="match status" value="1"/>
</dbReference>
<keyword evidence="8" id="KW-1185">Reference proteome</keyword>
<dbReference type="PROSITE" id="PS50103">
    <property type="entry name" value="ZF_C3H1"/>
    <property type="match status" value="1"/>
</dbReference>
<dbReference type="Pfam" id="PF00183">
    <property type="entry name" value="HSP90"/>
    <property type="match status" value="1"/>
</dbReference>
<keyword evidence="3" id="KW-0862">Zinc</keyword>
<sequence>MESTDPCHSSDVDEAANFEEEDAATMKTGSVDGSPARGDKHSNKRKRKKFGDLHLQFEPLKLLIRDILGNMVDRVMISSKVELTCSIRDSSVTASKKILEVNAKHPIIAELQSKAASCKTDKVVIDLVWLLFDAAMLEAGLSPEDPGFGRRLHDVVRRSLGIGSESPEHTLSGQRGQICNPDNSNKRNQDVHKCSNAVDENPDIVPMVGMHAKKSSGSDSRAELNADSNAIAECSTETIESDRHGSRTDVSEPGSKNTGSASNEEDNQRLPIGDPRSDRGCQGYKGVSGFNTELKDQDPASTLVRPAMRVLLGEQAAHLGRQLTSDDVFIVPGFLCKDADFSMYDRLVAEVNEAQADGAKDADWKAWKNGCHLISKVSPESSPTYCEILKRIQNYFGMVESSMYARFNWYVNGADWKPLHHDTAAFSKRRGGIQNITVGVSLGAERELVFRHTKHGTLTYFPQANGTAFSFGRDVNINWKHGINALPSETQANLGGRISIIVWGWTAAAAEGGEEFGKDDSSCAGPEAFDKPCLQFQRGKCNYGDRCKFNHISGPSEQVEVQ</sequence>
<dbReference type="InterPro" id="IPR001404">
    <property type="entry name" value="Hsp90_fam"/>
</dbReference>
<keyword evidence="2" id="KW-0143">Chaperone</keyword>
<organism evidence="7 8">
    <name type="scientific">Polarella glacialis</name>
    <name type="common">Dinoflagellate</name>
    <dbReference type="NCBI Taxonomy" id="89957"/>
    <lineage>
        <taxon>Eukaryota</taxon>
        <taxon>Sar</taxon>
        <taxon>Alveolata</taxon>
        <taxon>Dinophyceae</taxon>
        <taxon>Suessiales</taxon>
        <taxon>Suessiaceae</taxon>
        <taxon>Polarella</taxon>
    </lineage>
</organism>
<feature type="compositionally biased region" description="Polar residues" evidence="4">
    <location>
        <begin position="169"/>
        <end position="183"/>
    </location>
</feature>
<feature type="domain" description="Fe2OG dioxygenase" evidence="6">
    <location>
        <begin position="401"/>
        <end position="507"/>
    </location>
</feature>
<keyword evidence="3" id="KW-0863">Zinc-finger</keyword>
<proteinExistence type="inferred from homology"/>
<evidence type="ECO:0000256" key="4">
    <source>
        <dbReference type="SAM" id="MobiDB-lite"/>
    </source>
</evidence>
<dbReference type="SUPFAM" id="SSF51197">
    <property type="entry name" value="Clavaminate synthase-like"/>
    <property type="match status" value="1"/>
</dbReference>
<evidence type="ECO:0000259" key="5">
    <source>
        <dbReference type="PROSITE" id="PS50103"/>
    </source>
</evidence>
<dbReference type="InterPro" id="IPR037196">
    <property type="entry name" value="HSP90_C"/>
</dbReference>
<feature type="compositionally biased region" description="Acidic residues" evidence="4">
    <location>
        <begin position="12"/>
        <end position="23"/>
    </location>
</feature>
<dbReference type="GO" id="GO:0051082">
    <property type="term" value="F:unfolded protein binding"/>
    <property type="evidence" value="ECO:0007669"/>
    <property type="project" value="InterPro"/>
</dbReference>
<evidence type="ECO:0000313" key="7">
    <source>
        <dbReference type="EMBL" id="CAE8587683.1"/>
    </source>
</evidence>
<dbReference type="Proteomes" id="UP000654075">
    <property type="component" value="Unassembled WGS sequence"/>
</dbReference>
<dbReference type="Gene3D" id="4.10.1000.10">
    <property type="entry name" value="Zinc finger, CCCH-type"/>
    <property type="match status" value="1"/>
</dbReference>
<evidence type="ECO:0000256" key="1">
    <source>
        <dbReference type="ARBA" id="ARBA00008239"/>
    </source>
</evidence>
<dbReference type="EMBL" id="CAJNNV010002711">
    <property type="protein sequence ID" value="CAE8587683.1"/>
    <property type="molecule type" value="Genomic_DNA"/>
</dbReference>
<dbReference type="InterPro" id="IPR037151">
    <property type="entry name" value="AlkB-like_sf"/>
</dbReference>
<protein>
    <recommendedName>
        <fullName evidence="9">C3H1-type domain-containing protein</fullName>
    </recommendedName>
</protein>
<dbReference type="Gene3D" id="1.20.120.790">
    <property type="entry name" value="Heat shock protein 90, C-terminal domain"/>
    <property type="match status" value="1"/>
</dbReference>
<dbReference type="GO" id="GO:0140662">
    <property type="term" value="F:ATP-dependent protein folding chaperone"/>
    <property type="evidence" value="ECO:0007669"/>
    <property type="project" value="InterPro"/>
</dbReference>
<feature type="zinc finger region" description="C3H1-type" evidence="3">
    <location>
        <begin position="532"/>
        <end position="554"/>
    </location>
</feature>
<dbReference type="PANTHER" id="PTHR42256">
    <property type="entry name" value="OXOGLUTARATE/IRON-DEPENDENT DIOXYGENASE"/>
    <property type="match status" value="1"/>
</dbReference>
<dbReference type="AlphaFoldDB" id="A0A813DNF2"/>
<dbReference type="GO" id="GO:0008270">
    <property type="term" value="F:zinc ion binding"/>
    <property type="evidence" value="ECO:0007669"/>
    <property type="project" value="UniProtKB-KW"/>
</dbReference>
<dbReference type="PROSITE" id="PS51471">
    <property type="entry name" value="FE2OG_OXY"/>
    <property type="match status" value="1"/>
</dbReference>
<evidence type="ECO:0000313" key="8">
    <source>
        <dbReference type="Proteomes" id="UP000654075"/>
    </source>
</evidence>